<evidence type="ECO:0000256" key="4">
    <source>
        <dbReference type="ARBA" id="ARBA00022692"/>
    </source>
</evidence>
<comment type="subcellular location">
    <subcellularLocation>
        <location evidence="1">Cell membrane</location>
        <topology evidence="1">Multi-pass membrane protein</topology>
    </subcellularLocation>
</comment>
<keyword evidence="3" id="KW-1003">Cell membrane</keyword>
<evidence type="ECO:0000313" key="8">
    <source>
        <dbReference type="EMBL" id="ALD82520.1"/>
    </source>
</evidence>
<reference evidence="8" key="1">
    <citation type="submission" date="2015-06" db="EMBL/GenBank/DDBJ databases">
        <title>Carbapenemase-producing Raoultella ornithinolytica.</title>
        <authorList>
            <person name="Sun J."/>
            <person name="Zhang F."/>
        </authorList>
    </citation>
    <scope>NUCLEOTIDE SEQUENCE</scope>
    <source>
        <strain evidence="8">RJ46C</strain>
        <plasmid evidence="8">pRJ46C</plasmid>
    </source>
</reference>
<evidence type="ECO:0000256" key="1">
    <source>
        <dbReference type="ARBA" id="ARBA00004651"/>
    </source>
</evidence>
<proteinExistence type="inferred from homology"/>
<evidence type="ECO:0000256" key="3">
    <source>
        <dbReference type="ARBA" id="ARBA00022475"/>
    </source>
</evidence>
<dbReference type="GO" id="GO:0005886">
    <property type="term" value="C:plasma membrane"/>
    <property type="evidence" value="ECO:0007669"/>
    <property type="project" value="UniProtKB-SubCell"/>
</dbReference>
<feature type="transmembrane region" description="Helical" evidence="7">
    <location>
        <begin position="37"/>
        <end position="54"/>
    </location>
</feature>
<comment type="similarity">
    <text evidence="2">Belongs to the polysaccharide synthase family.</text>
</comment>
<geneLocation type="plasmid" evidence="8">
    <name>pRJ46C</name>
</geneLocation>
<dbReference type="PANTHER" id="PTHR30250:SF10">
    <property type="entry name" value="LIPOPOLYSACCHARIDE BIOSYNTHESIS PROTEIN WZXC"/>
    <property type="match status" value="1"/>
</dbReference>
<keyword evidence="6 7" id="KW-0472">Membrane</keyword>
<keyword evidence="5 7" id="KW-1133">Transmembrane helix</keyword>
<dbReference type="PANTHER" id="PTHR30250">
    <property type="entry name" value="PST FAMILY PREDICTED COLANIC ACID TRANSPORTER"/>
    <property type="match status" value="1"/>
</dbReference>
<feature type="transmembrane region" description="Helical" evidence="7">
    <location>
        <begin position="103"/>
        <end position="125"/>
    </location>
</feature>
<dbReference type="InterPro" id="IPR050833">
    <property type="entry name" value="Poly_Biosynth_Transport"/>
</dbReference>
<feature type="transmembrane region" description="Helical" evidence="7">
    <location>
        <begin position="74"/>
        <end position="96"/>
    </location>
</feature>
<keyword evidence="4 7" id="KW-0812">Transmembrane</keyword>
<name>A0A0M4L949_RAOOR</name>
<evidence type="ECO:0000256" key="6">
    <source>
        <dbReference type="ARBA" id="ARBA00023136"/>
    </source>
</evidence>
<sequence length="159" mass="17761">MLFPLQSLTLVTSRVFLPHFSKGIESQNKNKDHYLKALKVILSLSAPMMLGLAATSTDFTEIFLDTKWFLVGDLLVWLAPTAIIQSALSTTGTVFVAYAKTKWLFSLGCIGALLSLVSFSVGVFFDIKTLVCLYFFANLINFLPVFFLLKKFWCLSILS</sequence>
<evidence type="ECO:0000256" key="7">
    <source>
        <dbReference type="SAM" id="Phobius"/>
    </source>
</evidence>
<accession>A0A0M4L949</accession>
<protein>
    <submittedName>
        <fullName evidence="8">Uncharacterized protein</fullName>
    </submittedName>
</protein>
<organism evidence="8">
    <name type="scientific">Raoultella ornithinolytica</name>
    <name type="common">Klebsiella ornithinolytica</name>
    <dbReference type="NCBI Taxonomy" id="54291"/>
    <lineage>
        <taxon>Bacteria</taxon>
        <taxon>Pseudomonadati</taxon>
        <taxon>Pseudomonadota</taxon>
        <taxon>Gammaproteobacteria</taxon>
        <taxon>Enterobacterales</taxon>
        <taxon>Enterobacteriaceae</taxon>
        <taxon>Klebsiella/Raoultella group</taxon>
        <taxon>Raoultella</taxon>
    </lineage>
</organism>
<evidence type="ECO:0000256" key="2">
    <source>
        <dbReference type="ARBA" id="ARBA00007430"/>
    </source>
</evidence>
<evidence type="ECO:0000256" key="5">
    <source>
        <dbReference type="ARBA" id="ARBA00022989"/>
    </source>
</evidence>
<dbReference type="AlphaFoldDB" id="A0A0M4L949"/>
<feature type="transmembrane region" description="Helical" evidence="7">
    <location>
        <begin position="131"/>
        <end position="149"/>
    </location>
</feature>
<keyword evidence="8" id="KW-0614">Plasmid</keyword>
<dbReference type="Pfam" id="PF13440">
    <property type="entry name" value="Polysacc_synt_3"/>
    <property type="match status" value="1"/>
</dbReference>
<dbReference type="EMBL" id="KT225520">
    <property type="protein sequence ID" value="ALD82520.1"/>
    <property type="molecule type" value="Genomic_DNA"/>
</dbReference>